<dbReference type="GO" id="GO:0015668">
    <property type="term" value="F:type III site-specific deoxyribonuclease activity"/>
    <property type="evidence" value="ECO:0007669"/>
    <property type="project" value="UniProtKB-EC"/>
</dbReference>
<keyword evidence="3" id="KW-1185">Reference proteome</keyword>
<feature type="compositionally biased region" description="Polar residues" evidence="1">
    <location>
        <begin position="17"/>
        <end position="29"/>
    </location>
</feature>
<reference evidence="3" key="1">
    <citation type="submission" date="2019-11" db="EMBL/GenBank/DDBJ databases">
        <title>Genome sequence of Heliorestis convoluta strain HH, an alkaliphilic and minimalistic phototrophic bacterium from a soda lake in Egypt.</title>
        <authorList>
            <person name="Dewey E.D."/>
            <person name="Stokes L.M."/>
            <person name="Burchell B.M."/>
            <person name="Shaffer K.N."/>
            <person name="Huntington A.M."/>
            <person name="Baker J.M."/>
            <person name="Nadendla S."/>
            <person name="Giglio M.G."/>
            <person name="Touchman J.W."/>
            <person name="Blankenship R.E."/>
            <person name="Madigan M.T."/>
            <person name="Sattley W.M."/>
        </authorList>
    </citation>
    <scope>NUCLEOTIDE SEQUENCE [LARGE SCALE GENOMIC DNA]</scope>
    <source>
        <strain evidence="3">HH</strain>
    </source>
</reference>
<accession>A0A5Q2MZD5</accession>
<proteinExistence type="predicted"/>
<dbReference type="EMBL" id="CP045875">
    <property type="protein sequence ID" value="QGG46803.1"/>
    <property type="molecule type" value="Genomic_DNA"/>
</dbReference>
<evidence type="ECO:0000313" key="2">
    <source>
        <dbReference type="EMBL" id="QGG46803.1"/>
    </source>
</evidence>
<name>A0A5Q2MZD5_9FIRM</name>
<evidence type="ECO:0000313" key="3">
    <source>
        <dbReference type="Proteomes" id="UP000366051"/>
    </source>
</evidence>
<keyword evidence="2" id="KW-0378">Hydrolase</keyword>
<feature type="region of interest" description="Disordered" evidence="1">
    <location>
        <begin position="1"/>
        <end position="29"/>
    </location>
</feature>
<dbReference type="EC" id="3.1.21.5" evidence="2"/>
<dbReference type="Gene3D" id="3.40.960.10">
    <property type="entry name" value="VSR Endonuclease"/>
    <property type="match status" value="1"/>
</dbReference>
<dbReference type="Proteomes" id="UP000366051">
    <property type="component" value="Chromosome"/>
</dbReference>
<dbReference type="AlphaFoldDB" id="A0A5Q2MZD5"/>
<evidence type="ECO:0000256" key="1">
    <source>
        <dbReference type="SAM" id="MobiDB-lite"/>
    </source>
</evidence>
<dbReference type="RefSeq" id="WP_153724310.1">
    <property type="nucleotide sequence ID" value="NZ_CP045875.1"/>
</dbReference>
<sequence>MKEEKKTKEKGEKRQSENNSNNKSLRKGSSSSEDLFMEIFADTFGLEKVQYLMPEQPFEDIYGYPRRIDYALSIGYEKYALEIDGQRYHDPLQVAKDKFIDDLIRQNSLIYQGWKVYRWAYRQLTQSPEQVKSELVQFLGNNPHLQIWPIFCPNNEHRRSLQAI</sequence>
<organism evidence="2 3">
    <name type="scientific">Heliorestis convoluta</name>
    <dbReference type="NCBI Taxonomy" id="356322"/>
    <lineage>
        <taxon>Bacteria</taxon>
        <taxon>Bacillati</taxon>
        <taxon>Bacillota</taxon>
        <taxon>Clostridia</taxon>
        <taxon>Eubacteriales</taxon>
        <taxon>Heliobacteriaceae</taxon>
        <taxon>Heliorestis</taxon>
    </lineage>
</organism>
<feature type="compositionally biased region" description="Basic and acidic residues" evidence="1">
    <location>
        <begin position="1"/>
        <end position="16"/>
    </location>
</feature>
<dbReference type="KEGG" id="hcv:FTV88_0624"/>
<dbReference type="OrthoDB" id="9802848at2"/>
<protein>
    <submittedName>
        <fullName evidence="2">Type III restriction enzyme, res subunit</fullName>
        <ecNumber evidence="2">3.1.21.5</ecNumber>
    </submittedName>
</protein>
<gene>
    <name evidence="2" type="ORF">FTV88_0624</name>
</gene>